<accession>A0AAV7UTI8</accession>
<dbReference type="AlphaFoldDB" id="A0AAV7UTI8"/>
<keyword evidence="3" id="KW-1185">Reference proteome</keyword>
<gene>
    <name evidence="2" type="ORF">NDU88_000997</name>
</gene>
<evidence type="ECO:0000313" key="3">
    <source>
        <dbReference type="Proteomes" id="UP001066276"/>
    </source>
</evidence>
<evidence type="ECO:0000256" key="1">
    <source>
        <dbReference type="SAM" id="MobiDB-lite"/>
    </source>
</evidence>
<feature type="region of interest" description="Disordered" evidence="1">
    <location>
        <begin position="55"/>
        <end position="85"/>
    </location>
</feature>
<organism evidence="2 3">
    <name type="scientific">Pleurodeles waltl</name>
    <name type="common">Iberian ribbed newt</name>
    <dbReference type="NCBI Taxonomy" id="8319"/>
    <lineage>
        <taxon>Eukaryota</taxon>
        <taxon>Metazoa</taxon>
        <taxon>Chordata</taxon>
        <taxon>Craniata</taxon>
        <taxon>Vertebrata</taxon>
        <taxon>Euteleostomi</taxon>
        <taxon>Amphibia</taxon>
        <taxon>Batrachia</taxon>
        <taxon>Caudata</taxon>
        <taxon>Salamandroidea</taxon>
        <taxon>Salamandridae</taxon>
        <taxon>Pleurodelinae</taxon>
        <taxon>Pleurodeles</taxon>
    </lineage>
</organism>
<dbReference type="EMBL" id="JANPWB010000004">
    <property type="protein sequence ID" value="KAJ1191681.1"/>
    <property type="molecule type" value="Genomic_DNA"/>
</dbReference>
<comment type="caution">
    <text evidence="2">The sequence shown here is derived from an EMBL/GenBank/DDBJ whole genome shotgun (WGS) entry which is preliminary data.</text>
</comment>
<protein>
    <submittedName>
        <fullName evidence="2">Uncharacterized protein</fullName>
    </submittedName>
</protein>
<sequence length="111" mass="11883">MAQCVENAPKSVLSQCRAPCTRCKYSACQVQEGAGRPGSLLQSARRDAFLLSRSSSAGSALQTVGKILPPAQDRRRAQVSVPPPRQLRCKGGALYVRVHCPAAGQSPELRH</sequence>
<proteinExistence type="predicted"/>
<dbReference type="Proteomes" id="UP001066276">
    <property type="component" value="Chromosome 2_2"/>
</dbReference>
<reference evidence="2" key="1">
    <citation type="journal article" date="2022" name="bioRxiv">
        <title>Sequencing and chromosome-scale assembly of the giantPleurodeles waltlgenome.</title>
        <authorList>
            <person name="Brown T."/>
            <person name="Elewa A."/>
            <person name="Iarovenko S."/>
            <person name="Subramanian E."/>
            <person name="Araus A.J."/>
            <person name="Petzold A."/>
            <person name="Susuki M."/>
            <person name="Suzuki K.-i.T."/>
            <person name="Hayashi T."/>
            <person name="Toyoda A."/>
            <person name="Oliveira C."/>
            <person name="Osipova E."/>
            <person name="Leigh N.D."/>
            <person name="Simon A."/>
            <person name="Yun M.H."/>
        </authorList>
    </citation>
    <scope>NUCLEOTIDE SEQUENCE</scope>
    <source>
        <strain evidence="2">20211129_DDA</strain>
        <tissue evidence="2">Liver</tissue>
    </source>
</reference>
<evidence type="ECO:0000313" key="2">
    <source>
        <dbReference type="EMBL" id="KAJ1191681.1"/>
    </source>
</evidence>
<name>A0AAV7UTI8_PLEWA</name>